<name>A0A848MSR4_ENTMU</name>
<sequence length="63" mass="7151">MPSIDVGRKKVLEYIEDNKISISDLAVAYGVKKQDLSAYLSGRLENVKGNQIILRIIADYRIR</sequence>
<dbReference type="EMBL" id="JABCAG010000023">
    <property type="protein sequence ID" value="NMP58576.1"/>
    <property type="molecule type" value="Genomic_DNA"/>
</dbReference>
<reference evidence="1 2" key="1">
    <citation type="submission" date="2020-04" db="EMBL/GenBank/DDBJ databases">
        <authorList>
            <person name="Abaymova A."/>
            <person name="Teymurazov M."/>
            <person name="Tazyna O."/>
            <person name="Chatushin Y."/>
            <person name="Svetoch E."/>
            <person name="Pereligyn V."/>
            <person name="Pohylenko V."/>
            <person name="Platonov M."/>
            <person name="Kartsev N."/>
            <person name="Skryabin Y."/>
            <person name="Sizova A."/>
            <person name="Solomentsev V."/>
            <person name="Kislichkina A."/>
            <person name="Bogun A."/>
        </authorList>
    </citation>
    <scope>NUCLEOTIDE SEQUENCE [LARGE SCALE GENOMIC DNA]</scope>
    <source>
        <strain evidence="2">SCPM-O-B-8398 (E28)</strain>
    </source>
</reference>
<gene>
    <name evidence="1" type="ORF">HI921_08885</name>
</gene>
<dbReference type="Proteomes" id="UP000557857">
    <property type="component" value="Unassembled WGS sequence"/>
</dbReference>
<comment type="caution">
    <text evidence="1">The sequence shown here is derived from an EMBL/GenBank/DDBJ whole genome shotgun (WGS) entry which is preliminary data.</text>
</comment>
<evidence type="ECO:0000313" key="1">
    <source>
        <dbReference type="EMBL" id="NMP58576.1"/>
    </source>
</evidence>
<evidence type="ECO:0000313" key="2">
    <source>
        <dbReference type="Proteomes" id="UP000557857"/>
    </source>
</evidence>
<accession>A0A848MSR4</accession>
<dbReference type="AlphaFoldDB" id="A0A848MSR4"/>
<evidence type="ECO:0008006" key="3">
    <source>
        <dbReference type="Google" id="ProtNLM"/>
    </source>
</evidence>
<proteinExistence type="predicted"/>
<organism evidence="1 2">
    <name type="scientific">Enterococcus mundtii</name>
    <dbReference type="NCBI Taxonomy" id="53346"/>
    <lineage>
        <taxon>Bacteria</taxon>
        <taxon>Bacillati</taxon>
        <taxon>Bacillota</taxon>
        <taxon>Bacilli</taxon>
        <taxon>Lactobacillales</taxon>
        <taxon>Enterococcaceae</taxon>
        <taxon>Enterococcus</taxon>
    </lineage>
</organism>
<protein>
    <recommendedName>
        <fullName evidence="3">Antirepressor</fullName>
    </recommendedName>
</protein>
<dbReference type="RefSeq" id="WP_016621027.1">
    <property type="nucleotide sequence ID" value="NZ_JABCAG010000023.1"/>
</dbReference>